<dbReference type="InterPro" id="IPR036388">
    <property type="entry name" value="WH-like_DNA-bd_sf"/>
</dbReference>
<dbReference type="GO" id="GO:0003677">
    <property type="term" value="F:DNA binding"/>
    <property type="evidence" value="ECO:0007669"/>
    <property type="project" value="UniProtKB-KW"/>
</dbReference>
<evidence type="ECO:0000313" key="6">
    <source>
        <dbReference type="EMBL" id="UUX58757.1"/>
    </source>
</evidence>
<keyword evidence="2" id="KW-0238">DNA-binding</keyword>
<evidence type="ECO:0000259" key="4">
    <source>
        <dbReference type="PROSITE" id="PS51077"/>
    </source>
</evidence>
<dbReference type="PROSITE" id="PS51077">
    <property type="entry name" value="HTH_ICLR"/>
    <property type="match status" value="1"/>
</dbReference>
<proteinExistence type="predicted"/>
<sequence length="272" mass="28816">MNAIGGRPAHGEPVIDRAFAILGAFYDARRVLSISEISRITSIPKATAWRLVGHLARWGALEKIEDGRYVIGVRMWELASLAPRGQGIRDIALPHLEDLYAATGHHVILAIRDGAEAVMVDRLSSPKAPEVAYRVGGRMPLRSTAVGRVLLAHCPLDEANEILARGPDLEPGGALMDEAGMRGVLAHVKQTGFSVVRRTLPSQTISVAAGIKDGNGKVVAALSVVMPDGAAAPQALWPAVGTAARTISRSLGYEPKGAPGYVEEFRSSAASR</sequence>
<feature type="domain" description="IclR-ED" evidence="5">
    <location>
        <begin position="74"/>
        <end position="253"/>
    </location>
</feature>
<dbReference type="Pfam" id="PF09339">
    <property type="entry name" value="HTH_IclR"/>
    <property type="match status" value="1"/>
</dbReference>
<feature type="domain" description="HTH iclR-type" evidence="4">
    <location>
        <begin position="12"/>
        <end position="73"/>
    </location>
</feature>
<dbReference type="PANTHER" id="PTHR30136:SF24">
    <property type="entry name" value="HTH-TYPE TRANSCRIPTIONAL REPRESSOR ALLR"/>
    <property type="match status" value="1"/>
</dbReference>
<dbReference type="PANTHER" id="PTHR30136">
    <property type="entry name" value="HELIX-TURN-HELIX TRANSCRIPTIONAL REGULATOR, ICLR FAMILY"/>
    <property type="match status" value="1"/>
</dbReference>
<dbReference type="AlphaFoldDB" id="A0AA94XV45"/>
<dbReference type="GO" id="GO:0003700">
    <property type="term" value="F:DNA-binding transcription factor activity"/>
    <property type="evidence" value="ECO:0007669"/>
    <property type="project" value="TreeGrafter"/>
</dbReference>
<dbReference type="InterPro" id="IPR029016">
    <property type="entry name" value="GAF-like_dom_sf"/>
</dbReference>
<dbReference type="SMART" id="SM00346">
    <property type="entry name" value="HTH_ICLR"/>
    <property type="match status" value="1"/>
</dbReference>
<organism evidence="6 7">
    <name type="scientific">Glutamicibacter halophytocola</name>
    <dbReference type="NCBI Taxonomy" id="1933880"/>
    <lineage>
        <taxon>Bacteria</taxon>
        <taxon>Bacillati</taxon>
        <taxon>Actinomycetota</taxon>
        <taxon>Actinomycetes</taxon>
        <taxon>Micrococcales</taxon>
        <taxon>Micrococcaceae</taxon>
        <taxon>Glutamicibacter</taxon>
    </lineage>
</organism>
<dbReference type="PROSITE" id="PS51078">
    <property type="entry name" value="ICLR_ED"/>
    <property type="match status" value="1"/>
</dbReference>
<dbReference type="Gene3D" id="3.30.450.40">
    <property type="match status" value="1"/>
</dbReference>
<dbReference type="SUPFAM" id="SSF46785">
    <property type="entry name" value="Winged helix' DNA-binding domain"/>
    <property type="match status" value="1"/>
</dbReference>
<evidence type="ECO:0000256" key="3">
    <source>
        <dbReference type="ARBA" id="ARBA00023163"/>
    </source>
</evidence>
<dbReference type="Proteomes" id="UP001060018">
    <property type="component" value="Chromosome"/>
</dbReference>
<dbReference type="InterPro" id="IPR036390">
    <property type="entry name" value="WH_DNA-bd_sf"/>
</dbReference>
<dbReference type="Gene3D" id="1.10.10.10">
    <property type="entry name" value="Winged helix-like DNA-binding domain superfamily/Winged helix DNA-binding domain"/>
    <property type="match status" value="1"/>
</dbReference>
<dbReference type="Pfam" id="PF01614">
    <property type="entry name" value="IclR_C"/>
    <property type="match status" value="1"/>
</dbReference>
<evidence type="ECO:0000256" key="1">
    <source>
        <dbReference type="ARBA" id="ARBA00023015"/>
    </source>
</evidence>
<keyword evidence="1" id="KW-0805">Transcription regulation</keyword>
<dbReference type="EMBL" id="CP102487">
    <property type="protein sequence ID" value="UUX58757.1"/>
    <property type="molecule type" value="Genomic_DNA"/>
</dbReference>
<accession>A0AA94XV45</accession>
<dbReference type="SUPFAM" id="SSF55781">
    <property type="entry name" value="GAF domain-like"/>
    <property type="match status" value="1"/>
</dbReference>
<keyword evidence="3" id="KW-0804">Transcription</keyword>
<dbReference type="InterPro" id="IPR050707">
    <property type="entry name" value="HTH_MetabolicPath_Reg"/>
</dbReference>
<dbReference type="InterPro" id="IPR005471">
    <property type="entry name" value="Tscrpt_reg_IclR_N"/>
</dbReference>
<evidence type="ECO:0000313" key="7">
    <source>
        <dbReference type="Proteomes" id="UP001060018"/>
    </source>
</evidence>
<evidence type="ECO:0000259" key="5">
    <source>
        <dbReference type="PROSITE" id="PS51078"/>
    </source>
</evidence>
<dbReference type="GO" id="GO:0045892">
    <property type="term" value="P:negative regulation of DNA-templated transcription"/>
    <property type="evidence" value="ECO:0007669"/>
    <property type="project" value="TreeGrafter"/>
</dbReference>
<reference evidence="6" key="1">
    <citation type="journal article" date="2022" name="Pest Manag. Sci.">
        <title>Glutamicibacter halophytocola-mediated host fitness of potato tuber moth on Solanaceae crops.</title>
        <authorList>
            <person name="Wang W."/>
            <person name="Xiao G."/>
            <person name="Du G."/>
            <person name="Chang L."/>
            <person name="Yang Y."/>
            <person name="Ye J."/>
            <person name="Chen B."/>
        </authorList>
    </citation>
    <scope>NUCLEOTIDE SEQUENCE</scope>
    <source>
        <strain evidence="6">S2</strain>
    </source>
</reference>
<protein>
    <submittedName>
        <fullName evidence="6">IclR family transcriptional regulator</fullName>
    </submittedName>
</protein>
<dbReference type="InterPro" id="IPR014757">
    <property type="entry name" value="Tscrpt_reg_IclR_C"/>
</dbReference>
<evidence type="ECO:0000256" key="2">
    <source>
        <dbReference type="ARBA" id="ARBA00023125"/>
    </source>
</evidence>
<dbReference type="RefSeq" id="WP_257745611.1">
    <property type="nucleotide sequence ID" value="NZ_CP102487.1"/>
</dbReference>
<name>A0AA94XV45_9MICC</name>
<gene>
    <name evidence="6" type="ORF">NUH22_15910</name>
</gene>